<protein>
    <recommendedName>
        <fullName evidence="1">Nose resistant-to-fluoxetine protein N-terminal domain-containing protein</fullName>
    </recommendedName>
</protein>
<reference evidence="2" key="1">
    <citation type="submission" date="2020-11" db="EMBL/GenBank/DDBJ databases">
        <authorList>
            <person name="Tran Van P."/>
        </authorList>
    </citation>
    <scope>NUCLEOTIDE SEQUENCE</scope>
</reference>
<dbReference type="Pfam" id="PF20146">
    <property type="entry name" value="NRF"/>
    <property type="match status" value="1"/>
</dbReference>
<feature type="domain" description="Nose resistant-to-fluoxetine protein N-terminal" evidence="1">
    <location>
        <begin position="95"/>
        <end position="204"/>
    </location>
</feature>
<dbReference type="PANTHER" id="PTHR11161">
    <property type="entry name" value="O-ACYLTRANSFERASE"/>
    <property type="match status" value="1"/>
</dbReference>
<accession>A0A7R9CBY9</accession>
<evidence type="ECO:0000313" key="2">
    <source>
        <dbReference type="EMBL" id="CAD7393863.1"/>
    </source>
</evidence>
<evidence type="ECO:0000259" key="1">
    <source>
        <dbReference type="SMART" id="SM00703"/>
    </source>
</evidence>
<dbReference type="AlphaFoldDB" id="A0A7R9CBY9"/>
<organism evidence="2">
    <name type="scientific">Timema cristinae</name>
    <name type="common">Walking stick</name>
    <dbReference type="NCBI Taxonomy" id="61476"/>
    <lineage>
        <taxon>Eukaryota</taxon>
        <taxon>Metazoa</taxon>
        <taxon>Ecdysozoa</taxon>
        <taxon>Arthropoda</taxon>
        <taxon>Hexapoda</taxon>
        <taxon>Insecta</taxon>
        <taxon>Pterygota</taxon>
        <taxon>Neoptera</taxon>
        <taxon>Polyneoptera</taxon>
        <taxon>Phasmatodea</taxon>
        <taxon>Timematodea</taxon>
        <taxon>Timematoidea</taxon>
        <taxon>Timematidae</taxon>
        <taxon>Timema</taxon>
    </lineage>
</organism>
<gene>
    <name evidence="2" type="ORF">TCEB3V08_LOCUS1819</name>
</gene>
<proteinExistence type="predicted"/>
<dbReference type="SMART" id="SM00703">
    <property type="entry name" value="NRF"/>
    <property type="match status" value="1"/>
</dbReference>
<sequence length="230" mass="25966">MSQLGLACSENSSENYLINKYNVDQSSKSDSFEDSQFRFIVENSTGNIAWQIYGVNRSFDNALKFPREMAMGTILKLLKEEQLELYAPITFMTNNDLCNKHLRLYRDSLVSNMSSWALKMFDSSSKLQYGLLTGNIFNLGNFEECLSVNVPDAAHAPLRGQHCIVEVNTRSAKRLSKQLFLRLTGKPAGLTHSLFRQSFVYGSVQPSSGKGKQRFPRRVLALEFTILIGV</sequence>
<dbReference type="InterPro" id="IPR006621">
    <property type="entry name" value="Nose-resist-to-fluoxetine_N"/>
</dbReference>
<dbReference type="PANTHER" id="PTHR11161:SF0">
    <property type="entry name" value="O-ACYLTRANSFERASE LIKE PROTEIN"/>
    <property type="match status" value="1"/>
</dbReference>
<dbReference type="InterPro" id="IPR052728">
    <property type="entry name" value="O2_lipid_transport_reg"/>
</dbReference>
<dbReference type="EMBL" id="OC316818">
    <property type="protein sequence ID" value="CAD7393863.1"/>
    <property type="molecule type" value="Genomic_DNA"/>
</dbReference>
<name>A0A7R9CBY9_TIMCR</name>